<dbReference type="Proteomes" id="UP000295504">
    <property type="component" value="Unassembled WGS sequence"/>
</dbReference>
<dbReference type="Gene3D" id="1.20.140.10">
    <property type="entry name" value="Butyryl-CoA Dehydrogenase, subunit A, domain 3"/>
    <property type="match status" value="1"/>
</dbReference>
<evidence type="ECO:0000313" key="12">
    <source>
        <dbReference type="EMBL" id="TCQ08019.1"/>
    </source>
</evidence>
<dbReference type="GO" id="GO:0019645">
    <property type="term" value="P:anaerobic electron transport chain"/>
    <property type="evidence" value="ECO:0007669"/>
    <property type="project" value="TreeGrafter"/>
</dbReference>
<comment type="caution">
    <text evidence="12">The sequence shown here is derived from an EMBL/GenBank/DDBJ whole genome shotgun (WGS) entry which is preliminary data.</text>
</comment>
<evidence type="ECO:0000256" key="2">
    <source>
        <dbReference type="ARBA" id="ARBA00009288"/>
    </source>
</evidence>
<evidence type="ECO:0000313" key="13">
    <source>
        <dbReference type="Proteomes" id="UP000295504"/>
    </source>
</evidence>
<reference evidence="12 13" key="1">
    <citation type="submission" date="2019-03" db="EMBL/GenBank/DDBJ databases">
        <title>Genomic Encyclopedia of Type Strains, Phase IV (KMG-IV): sequencing the most valuable type-strain genomes for metagenomic binning, comparative biology and taxonomic classification.</title>
        <authorList>
            <person name="Goeker M."/>
        </authorList>
    </citation>
    <scope>NUCLEOTIDE SEQUENCE [LARGE SCALE GENOMIC DNA]</scope>
    <source>
        <strain evidence="12 13">DSM 100013</strain>
    </source>
</reference>
<dbReference type="EC" id="1.7.2.2" evidence="3"/>
<dbReference type="GO" id="GO:0020037">
    <property type="term" value="F:heme binding"/>
    <property type="evidence" value="ECO:0007669"/>
    <property type="project" value="TreeGrafter"/>
</dbReference>
<feature type="signal peptide" evidence="11">
    <location>
        <begin position="1"/>
        <end position="19"/>
    </location>
</feature>
<dbReference type="AlphaFoldDB" id="A0A4R2UCM7"/>
<evidence type="ECO:0000256" key="5">
    <source>
        <dbReference type="ARBA" id="ARBA00022723"/>
    </source>
</evidence>
<dbReference type="InterPro" id="IPR036280">
    <property type="entry name" value="Multihaem_cyt_sf"/>
</dbReference>
<keyword evidence="7" id="KW-0106">Calcium</keyword>
<comment type="similarity">
    <text evidence="2">Belongs to the cytochrome c-552 family.</text>
</comment>
<keyword evidence="8" id="KW-0560">Oxidoreductase</keyword>
<dbReference type="CDD" id="cd00548">
    <property type="entry name" value="NrfA-like"/>
    <property type="match status" value="1"/>
</dbReference>
<evidence type="ECO:0000256" key="9">
    <source>
        <dbReference type="ARBA" id="ARBA00023004"/>
    </source>
</evidence>
<comment type="subcellular location">
    <subcellularLocation>
        <location evidence="1">Cell envelope</location>
    </subcellularLocation>
</comment>
<dbReference type="Gene3D" id="1.10.1130.10">
    <property type="entry name" value="Flavocytochrome C3, Chain A"/>
    <property type="match status" value="1"/>
</dbReference>
<name>A0A4R2UCM7_9FIRM</name>
<dbReference type="EMBL" id="SLYC01000001">
    <property type="protein sequence ID" value="TCQ08019.1"/>
    <property type="molecule type" value="Genomic_DNA"/>
</dbReference>
<dbReference type="GO" id="GO:0042279">
    <property type="term" value="F:nitrite reductase (cytochrome, ammonia-forming) activity"/>
    <property type="evidence" value="ECO:0007669"/>
    <property type="project" value="UniProtKB-EC"/>
</dbReference>
<evidence type="ECO:0000256" key="7">
    <source>
        <dbReference type="ARBA" id="ARBA00022837"/>
    </source>
</evidence>
<dbReference type="PANTHER" id="PTHR30633:SF0">
    <property type="entry name" value="CYTOCHROME C-552"/>
    <property type="match status" value="1"/>
</dbReference>
<organism evidence="12 13">
    <name type="scientific">Serpentinicella alkaliphila</name>
    <dbReference type="NCBI Taxonomy" id="1734049"/>
    <lineage>
        <taxon>Bacteria</taxon>
        <taxon>Bacillati</taxon>
        <taxon>Bacillota</taxon>
        <taxon>Clostridia</taxon>
        <taxon>Peptostreptococcales</taxon>
        <taxon>Natronincolaceae</taxon>
        <taxon>Serpentinicella</taxon>
    </lineage>
</organism>
<evidence type="ECO:0000256" key="4">
    <source>
        <dbReference type="ARBA" id="ARBA00022617"/>
    </source>
</evidence>
<evidence type="ECO:0000256" key="10">
    <source>
        <dbReference type="ARBA" id="ARBA00049131"/>
    </source>
</evidence>
<protein>
    <recommendedName>
        <fullName evidence="3">nitrite reductase (cytochrome; ammonia-forming)</fullName>
        <ecNumber evidence="3">1.7.2.2</ecNumber>
    </recommendedName>
</protein>
<dbReference type="RefSeq" id="WP_132847195.1">
    <property type="nucleotide sequence ID" value="NZ_CP058648.1"/>
</dbReference>
<accession>A0A4R2UCM7</accession>
<dbReference type="Pfam" id="PF02335">
    <property type="entry name" value="Cytochrom_C552"/>
    <property type="match status" value="1"/>
</dbReference>
<gene>
    <name evidence="12" type="ORF">EDD79_1001103</name>
</gene>
<feature type="chain" id="PRO_5038904151" description="nitrite reductase (cytochrome; ammonia-forming)" evidence="11">
    <location>
        <begin position="20"/>
        <end position="418"/>
    </location>
</feature>
<keyword evidence="4" id="KW-0349">Heme</keyword>
<keyword evidence="5" id="KW-0479">Metal-binding</keyword>
<dbReference type="PIRSF" id="PIRSF000243">
    <property type="entry name" value="Cyt_c552"/>
    <property type="match status" value="1"/>
</dbReference>
<keyword evidence="6 11" id="KW-0732">Signal</keyword>
<evidence type="ECO:0000256" key="11">
    <source>
        <dbReference type="SAM" id="SignalP"/>
    </source>
</evidence>
<evidence type="ECO:0000256" key="6">
    <source>
        <dbReference type="ARBA" id="ARBA00022729"/>
    </source>
</evidence>
<sequence>MKNFKLLICFLIVCMLVTACRVAPQEEPPEEDRRGEIPALEDMILSSEHWKDEYPLIYQSFLMTSRLKDDTVEDSSLGGLHPIDYLKKYPNISVLYDGIGFSKEYFAARGHYYSLDDVINTARPKPGASCLACKTGDYEYLHTKYGDELFNMDFVTTVQEVNNPISCYSCHRNDPGKNVQVTKPQLQVALEKLDFEPKSGSLSCAQCHVEYYLHPETREVILPWDNGLGVDEIEVYFDDINHFDWKHPRTGTPLIKVQHPEFEMYLGSLHDNLGLGCTDCHMPVVEENGESYRSHWAKSPLKTVNESCGRCHGDDGEAVIAWVEEIQKEIDAKQAEVSDLIVQLINEFSDLVEQRALDEETVEQLWNLHRKAQYRWDFVFVENSTGFHNPSLARRVLEDAKNYAEEALEILANARNAN</sequence>
<keyword evidence="13" id="KW-1185">Reference proteome</keyword>
<dbReference type="InterPro" id="IPR003321">
    <property type="entry name" value="Cyt_c552"/>
</dbReference>
<keyword evidence="9" id="KW-0408">Iron</keyword>
<dbReference type="SUPFAM" id="SSF48695">
    <property type="entry name" value="Multiheme cytochromes"/>
    <property type="match status" value="1"/>
</dbReference>
<dbReference type="PANTHER" id="PTHR30633">
    <property type="entry name" value="CYTOCHROME C-552 RESPIRATORY NITRITE REDUCTASE"/>
    <property type="match status" value="1"/>
</dbReference>
<dbReference type="GO" id="GO:0030288">
    <property type="term" value="C:outer membrane-bounded periplasmic space"/>
    <property type="evidence" value="ECO:0007669"/>
    <property type="project" value="TreeGrafter"/>
</dbReference>
<evidence type="ECO:0000256" key="1">
    <source>
        <dbReference type="ARBA" id="ARBA00004196"/>
    </source>
</evidence>
<dbReference type="PROSITE" id="PS51257">
    <property type="entry name" value="PROKAR_LIPOPROTEIN"/>
    <property type="match status" value="1"/>
</dbReference>
<comment type="catalytic activity">
    <reaction evidence="10">
        <text>6 Fe(III)-[cytochrome c] + NH4(+) + 2 H2O = 6 Fe(II)-[cytochrome c] + nitrite + 8 H(+)</text>
        <dbReference type="Rhea" id="RHEA:13089"/>
        <dbReference type="Rhea" id="RHEA-COMP:10350"/>
        <dbReference type="Rhea" id="RHEA-COMP:14399"/>
        <dbReference type="ChEBI" id="CHEBI:15377"/>
        <dbReference type="ChEBI" id="CHEBI:15378"/>
        <dbReference type="ChEBI" id="CHEBI:16301"/>
        <dbReference type="ChEBI" id="CHEBI:28938"/>
        <dbReference type="ChEBI" id="CHEBI:29033"/>
        <dbReference type="ChEBI" id="CHEBI:29034"/>
        <dbReference type="EC" id="1.7.2.2"/>
    </reaction>
</comment>
<dbReference type="OrthoDB" id="9780421at2"/>
<evidence type="ECO:0000256" key="3">
    <source>
        <dbReference type="ARBA" id="ARBA00011887"/>
    </source>
</evidence>
<dbReference type="GO" id="GO:0046872">
    <property type="term" value="F:metal ion binding"/>
    <property type="evidence" value="ECO:0007669"/>
    <property type="project" value="UniProtKB-KW"/>
</dbReference>
<evidence type="ECO:0000256" key="8">
    <source>
        <dbReference type="ARBA" id="ARBA00023002"/>
    </source>
</evidence>
<proteinExistence type="inferred from homology"/>